<feature type="domain" description="Flagellar hook-associated protein 2 C-terminal" evidence="7">
    <location>
        <begin position="227"/>
        <end position="300"/>
    </location>
</feature>
<dbReference type="EMBL" id="JASKHM010000016">
    <property type="protein sequence ID" value="MEQ4485596.1"/>
    <property type="molecule type" value="Genomic_DNA"/>
</dbReference>
<sequence>MLYSAGSANRIVPPVSSYTHSPFSQTAYRQPTGSWLKPSYNPYEQIAKTAATGIANFLKSAQSVQSSANSLLQKSTSSLQARETVSSDNKSISASAESGASFHTYQVTVSSIAESQKNSGASLNTGSLTGIQSGTNQIKLTIGGKSTTISSHIAASDTNEQALTKIKTAINDAKTGVTASVVNDSHTGTSKLELKSDKTGTDQAFAIADVTGNAATTAGITTATTAAANASYSLDGGASQSSQTNRIELEKGKVTATLLQPTAGAVDIEVRPDEKGTVEQVKKLISSYNTMHDRLKEAGGYLNPSVKRSLEAVVSSISYEQIGIEKNGDGTLKLDETKLKQRLSANYEQTKRSISGSNGMAKALEKATDRFNDTSASALLNQKMQAMQQFAAYQSSMQSYIQLPTTGLLVNSFL</sequence>
<evidence type="ECO:0000256" key="2">
    <source>
        <dbReference type="ARBA" id="ARBA00011255"/>
    </source>
</evidence>
<keyword evidence="4 5" id="KW-0975">Bacterial flagellum</keyword>
<evidence type="ECO:0000256" key="4">
    <source>
        <dbReference type="ARBA" id="ARBA00023143"/>
    </source>
</evidence>
<keyword evidence="3" id="KW-0175">Coiled coil</keyword>
<dbReference type="PANTHER" id="PTHR30288:SF0">
    <property type="entry name" value="FLAGELLAR HOOK-ASSOCIATED PROTEIN 2"/>
    <property type="match status" value="1"/>
</dbReference>
<dbReference type="RefSeq" id="WP_232188151.1">
    <property type="nucleotide sequence ID" value="NZ_JAIOAP010000015.1"/>
</dbReference>
<evidence type="ECO:0000313" key="8">
    <source>
        <dbReference type="EMBL" id="MEQ4485596.1"/>
    </source>
</evidence>
<evidence type="ECO:0000256" key="5">
    <source>
        <dbReference type="RuleBase" id="RU362066"/>
    </source>
</evidence>
<accession>A0ABV1L052</accession>
<evidence type="ECO:0000259" key="6">
    <source>
        <dbReference type="Pfam" id="PF02465"/>
    </source>
</evidence>
<comment type="similarity">
    <text evidence="1 5">Belongs to the FliD family.</text>
</comment>
<feature type="domain" description="Flagellar hook-associated protein 2 C-terminal" evidence="7">
    <location>
        <begin position="315"/>
        <end position="386"/>
    </location>
</feature>
<dbReference type="Pfam" id="PF02465">
    <property type="entry name" value="FliD_N"/>
    <property type="match status" value="1"/>
</dbReference>
<proteinExistence type="inferred from homology"/>
<keyword evidence="5" id="KW-0964">Secreted</keyword>
<evidence type="ECO:0000259" key="7">
    <source>
        <dbReference type="Pfam" id="PF07195"/>
    </source>
</evidence>
<dbReference type="Pfam" id="PF07195">
    <property type="entry name" value="FliD_C"/>
    <property type="match status" value="2"/>
</dbReference>
<comment type="caution">
    <text evidence="8">The sequence shown here is derived from an EMBL/GenBank/DDBJ whole genome shotgun (WGS) entry which is preliminary data.</text>
</comment>
<dbReference type="PANTHER" id="PTHR30288">
    <property type="entry name" value="FLAGELLAR CAP/ASSEMBLY PROTEIN FLID"/>
    <property type="match status" value="1"/>
</dbReference>
<name>A0ABV1L052_9BACL</name>
<protein>
    <recommendedName>
        <fullName evidence="5">Flagellar hook-associated protein 2</fullName>
        <shortName evidence="5">HAP2</shortName>
    </recommendedName>
    <alternativeName>
        <fullName evidence="5">Flagellar cap protein</fullName>
    </alternativeName>
</protein>
<keyword evidence="9" id="KW-1185">Reference proteome</keyword>
<comment type="function">
    <text evidence="5">Required for morphogenesis and for the elongation of the flagellar filament by facilitating polymerization of the flagellin monomers at the tip of growing filament. Forms a capping structure, which prevents flagellin subunits (transported through the central channel of the flagellum) from leaking out without polymerization at the distal end.</text>
</comment>
<dbReference type="InterPro" id="IPR010809">
    <property type="entry name" value="FliD_C"/>
</dbReference>
<keyword evidence="8" id="KW-0282">Flagellum</keyword>
<feature type="domain" description="Flagellar hook-associated protein 2 N-terminal" evidence="6">
    <location>
        <begin position="48"/>
        <end position="116"/>
    </location>
</feature>
<comment type="subunit">
    <text evidence="2 5">Homopentamer.</text>
</comment>
<gene>
    <name evidence="8" type="primary">fliD</name>
    <name evidence="8" type="ORF">QJS35_24730</name>
</gene>
<evidence type="ECO:0000256" key="3">
    <source>
        <dbReference type="ARBA" id="ARBA00023054"/>
    </source>
</evidence>
<keyword evidence="8" id="KW-0969">Cilium</keyword>
<dbReference type="Proteomes" id="UP001493487">
    <property type="component" value="Unassembled WGS sequence"/>
</dbReference>
<organism evidence="8 9">
    <name type="scientific">Cohnella silvisoli</name>
    <dbReference type="NCBI Taxonomy" id="2873699"/>
    <lineage>
        <taxon>Bacteria</taxon>
        <taxon>Bacillati</taxon>
        <taxon>Bacillota</taxon>
        <taxon>Bacilli</taxon>
        <taxon>Bacillales</taxon>
        <taxon>Paenibacillaceae</taxon>
        <taxon>Cohnella</taxon>
    </lineage>
</organism>
<reference evidence="8 9" key="1">
    <citation type="journal article" date="2023" name="Genome Announc.">
        <title>Pan-Genome Analyses of the Genus Cohnella and Proposal of the Novel Species Cohnella silvisoli sp. nov., Isolated from Forest Soil.</title>
        <authorList>
            <person name="Wang C."/>
            <person name="Mao L."/>
            <person name="Bao G."/>
            <person name="Zhu H."/>
        </authorList>
    </citation>
    <scope>NUCLEOTIDE SEQUENCE [LARGE SCALE GENOMIC DNA]</scope>
    <source>
        <strain evidence="8 9">NL03-T5-1</strain>
    </source>
</reference>
<evidence type="ECO:0000313" key="9">
    <source>
        <dbReference type="Proteomes" id="UP001493487"/>
    </source>
</evidence>
<dbReference type="InterPro" id="IPR003481">
    <property type="entry name" value="FliD_N"/>
</dbReference>
<keyword evidence="8" id="KW-0966">Cell projection</keyword>
<evidence type="ECO:0000256" key="1">
    <source>
        <dbReference type="ARBA" id="ARBA00009764"/>
    </source>
</evidence>
<dbReference type="InterPro" id="IPR040026">
    <property type="entry name" value="FliD"/>
</dbReference>
<comment type="subcellular location">
    <subcellularLocation>
        <location evidence="5">Secreted</location>
    </subcellularLocation>
    <subcellularLocation>
        <location evidence="5">Bacterial flagellum</location>
    </subcellularLocation>
</comment>